<dbReference type="Gene3D" id="3.40.50.1820">
    <property type="entry name" value="alpha/beta hydrolase"/>
    <property type="match status" value="1"/>
</dbReference>
<evidence type="ECO:0000313" key="5">
    <source>
        <dbReference type="Proteomes" id="UP000309215"/>
    </source>
</evidence>
<dbReference type="PANTHER" id="PTHR46623">
    <property type="entry name" value="CARBOXYMETHYLENEBUTENOLIDASE-RELATED"/>
    <property type="match status" value="1"/>
</dbReference>
<protein>
    <submittedName>
        <fullName evidence="4">Dienelactone hydrolase family protein</fullName>
    </submittedName>
</protein>
<dbReference type="InterPro" id="IPR029058">
    <property type="entry name" value="AB_hydrolase_fold"/>
</dbReference>
<accession>A0A4U1JID2</accession>
<dbReference type="SUPFAM" id="SSF53474">
    <property type="entry name" value="alpha/beta-Hydrolases"/>
    <property type="match status" value="1"/>
</dbReference>
<comment type="caution">
    <text evidence="4">The sequence shown here is derived from an EMBL/GenBank/DDBJ whole genome shotgun (WGS) entry which is preliminary data.</text>
</comment>
<dbReference type="OrthoDB" id="9787933at2"/>
<dbReference type="GO" id="GO:0016787">
    <property type="term" value="F:hydrolase activity"/>
    <property type="evidence" value="ECO:0007669"/>
    <property type="project" value="UniProtKB-KW"/>
</dbReference>
<dbReference type="InterPro" id="IPR051049">
    <property type="entry name" value="Dienelactone_hydrolase-like"/>
</dbReference>
<feature type="signal peptide" evidence="2">
    <location>
        <begin position="1"/>
        <end position="26"/>
    </location>
</feature>
<feature type="region of interest" description="Disordered" evidence="1">
    <location>
        <begin position="30"/>
        <end position="58"/>
    </location>
</feature>
<dbReference type="AlphaFoldDB" id="A0A4U1JID2"/>
<dbReference type="PANTHER" id="PTHR46623:SF6">
    <property type="entry name" value="ALPHA_BETA-HYDROLASES SUPERFAMILY PROTEIN"/>
    <property type="match status" value="1"/>
</dbReference>
<feature type="chain" id="PRO_5020740542" evidence="2">
    <location>
        <begin position="27"/>
        <end position="304"/>
    </location>
</feature>
<evidence type="ECO:0000259" key="3">
    <source>
        <dbReference type="Pfam" id="PF01738"/>
    </source>
</evidence>
<keyword evidence="5" id="KW-1185">Reference proteome</keyword>
<dbReference type="RefSeq" id="WP_136927708.1">
    <property type="nucleotide sequence ID" value="NZ_SSMQ01000003.1"/>
</dbReference>
<sequence length="304" mass="32648">MRFGKLEGLFRSARALAVGLSVLALAGCGGAPSPDPESATPATPTPAAGQTTSPAEGMRGTLSEEDFKALHQLDAAKAPAPRGERVTIDGTSAYLSLPKGKTAPLPGLVVIHEWWGLNEHIQHWTDRLAEDGYAALAVDLYGGKTAKSPDEAMAMMKSVDNKKAMATLVAAHDFLEKDPRILAKRTGVIGWCFGGAWSLQLAMHEPDLDASVIYYGHLVTDPAELSPIKAEILGIFGNKDQAIPPETVNTFDAALTKAGVTHTIYRYDAPHAFANPSQPRYDEKSAADAWDKVRAFFRRKLVSE</sequence>
<feature type="compositionally biased region" description="Low complexity" evidence="1">
    <location>
        <begin position="36"/>
        <end position="55"/>
    </location>
</feature>
<dbReference type="Pfam" id="PF01738">
    <property type="entry name" value="DLH"/>
    <property type="match status" value="1"/>
</dbReference>
<gene>
    <name evidence="4" type="ORF">E8A74_04730</name>
</gene>
<dbReference type="PROSITE" id="PS51257">
    <property type="entry name" value="PROKAR_LIPOPROTEIN"/>
    <property type="match status" value="1"/>
</dbReference>
<keyword evidence="4" id="KW-0378">Hydrolase</keyword>
<feature type="domain" description="Dienelactone hydrolase" evidence="3">
    <location>
        <begin position="93"/>
        <end position="299"/>
    </location>
</feature>
<reference evidence="4 5" key="1">
    <citation type="submission" date="2019-04" db="EMBL/GenBank/DDBJ databases">
        <authorList>
            <person name="Li Y."/>
            <person name="Wang J."/>
        </authorList>
    </citation>
    <scope>NUCLEOTIDE SEQUENCE [LARGE SCALE GENOMIC DNA]</scope>
    <source>
        <strain evidence="4 5">DSM 14668</strain>
    </source>
</reference>
<dbReference type="Proteomes" id="UP000309215">
    <property type="component" value="Unassembled WGS sequence"/>
</dbReference>
<dbReference type="InterPro" id="IPR002925">
    <property type="entry name" value="Dienelactn_hydro"/>
</dbReference>
<evidence type="ECO:0000256" key="1">
    <source>
        <dbReference type="SAM" id="MobiDB-lite"/>
    </source>
</evidence>
<proteinExistence type="predicted"/>
<organism evidence="4 5">
    <name type="scientific">Polyangium fumosum</name>
    <dbReference type="NCBI Taxonomy" id="889272"/>
    <lineage>
        <taxon>Bacteria</taxon>
        <taxon>Pseudomonadati</taxon>
        <taxon>Myxococcota</taxon>
        <taxon>Polyangia</taxon>
        <taxon>Polyangiales</taxon>
        <taxon>Polyangiaceae</taxon>
        <taxon>Polyangium</taxon>
    </lineage>
</organism>
<name>A0A4U1JID2_9BACT</name>
<evidence type="ECO:0000256" key="2">
    <source>
        <dbReference type="SAM" id="SignalP"/>
    </source>
</evidence>
<dbReference type="EMBL" id="SSMQ01000003">
    <property type="protein sequence ID" value="TKD12408.1"/>
    <property type="molecule type" value="Genomic_DNA"/>
</dbReference>
<evidence type="ECO:0000313" key="4">
    <source>
        <dbReference type="EMBL" id="TKD12408.1"/>
    </source>
</evidence>
<keyword evidence="2" id="KW-0732">Signal</keyword>